<evidence type="ECO:0000256" key="2">
    <source>
        <dbReference type="ARBA" id="ARBA00023002"/>
    </source>
</evidence>
<comment type="similarity">
    <text evidence="1">Belongs to the short-chain dehydrogenases/reductases (SDR) family.</text>
</comment>
<dbReference type="GO" id="GO:0005811">
    <property type="term" value="C:lipid droplet"/>
    <property type="evidence" value="ECO:0007669"/>
    <property type="project" value="TreeGrafter"/>
</dbReference>
<proteinExistence type="inferred from homology"/>
<keyword evidence="2" id="KW-0560">Oxidoreductase</keyword>
<dbReference type="Proteomes" id="UP000320762">
    <property type="component" value="Unassembled WGS sequence"/>
</dbReference>
<dbReference type="SUPFAM" id="SSF51735">
    <property type="entry name" value="NAD(P)-binding Rossmann-fold domains"/>
    <property type="match status" value="1"/>
</dbReference>
<dbReference type="InterPro" id="IPR002347">
    <property type="entry name" value="SDR_fam"/>
</dbReference>
<evidence type="ECO:0000313" key="3">
    <source>
        <dbReference type="EMBL" id="TRM70479.1"/>
    </source>
</evidence>
<dbReference type="InterPro" id="IPR036291">
    <property type="entry name" value="NAD(P)-bd_dom_sf"/>
</dbReference>
<dbReference type="GO" id="GO:0004806">
    <property type="term" value="F:triacylglycerol lipase activity"/>
    <property type="evidence" value="ECO:0007669"/>
    <property type="project" value="TreeGrafter"/>
</dbReference>
<dbReference type="GO" id="GO:0006654">
    <property type="term" value="P:phosphatidic acid biosynthetic process"/>
    <property type="evidence" value="ECO:0007669"/>
    <property type="project" value="TreeGrafter"/>
</dbReference>
<dbReference type="PANTHER" id="PTHR44169:SF6">
    <property type="entry name" value="NADPH-DEPENDENT 1-ACYLDIHYDROXYACETONE PHOSPHATE REDUCTASE"/>
    <property type="match status" value="1"/>
</dbReference>
<dbReference type="AlphaFoldDB" id="A0A550D0B9"/>
<accession>A0A550D0B9</accession>
<dbReference type="Gene3D" id="3.40.50.720">
    <property type="entry name" value="NAD(P)-binding Rossmann-like Domain"/>
    <property type="match status" value="1"/>
</dbReference>
<dbReference type="PANTHER" id="PTHR44169">
    <property type="entry name" value="NADPH-DEPENDENT 1-ACYLDIHYDROXYACETONE PHOSPHATE REDUCTASE"/>
    <property type="match status" value="1"/>
</dbReference>
<organism evidence="3 4">
    <name type="scientific">Schizophyllum amplum</name>
    <dbReference type="NCBI Taxonomy" id="97359"/>
    <lineage>
        <taxon>Eukaryota</taxon>
        <taxon>Fungi</taxon>
        <taxon>Dikarya</taxon>
        <taxon>Basidiomycota</taxon>
        <taxon>Agaricomycotina</taxon>
        <taxon>Agaricomycetes</taxon>
        <taxon>Agaricomycetidae</taxon>
        <taxon>Agaricales</taxon>
        <taxon>Schizophyllaceae</taxon>
        <taxon>Schizophyllum</taxon>
    </lineage>
</organism>
<dbReference type="GO" id="GO:0019433">
    <property type="term" value="P:triglyceride catabolic process"/>
    <property type="evidence" value="ECO:0007669"/>
    <property type="project" value="TreeGrafter"/>
</dbReference>
<dbReference type="STRING" id="97359.A0A550D0B9"/>
<reference evidence="3 4" key="1">
    <citation type="journal article" date="2019" name="New Phytol.">
        <title>Comparative genomics reveals unique wood-decay strategies and fruiting body development in the Schizophyllaceae.</title>
        <authorList>
            <person name="Almasi E."/>
            <person name="Sahu N."/>
            <person name="Krizsan K."/>
            <person name="Balint B."/>
            <person name="Kovacs G.M."/>
            <person name="Kiss B."/>
            <person name="Cseklye J."/>
            <person name="Drula E."/>
            <person name="Henrissat B."/>
            <person name="Nagy I."/>
            <person name="Chovatia M."/>
            <person name="Adam C."/>
            <person name="LaButti K."/>
            <person name="Lipzen A."/>
            <person name="Riley R."/>
            <person name="Grigoriev I.V."/>
            <person name="Nagy L.G."/>
        </authorList>
    </citation>
    <scope>NUCLEOTIDE SEQUENCE [LARGE SCALE GENOMIC DNA]</scope>
    <source>
        <strain evidence="3 4">NL-1724</strain>
    </source>
</reference>
<keyword evidence="4" id="KW-1185">Reference proteome</keyword>
<gene>
    <name evidence="3" type="ORF">BD626DRAFT_625649</name>
</gene>
<comment type="caution">
    <text evidence="3">The sequence shown here is derived from an EMBL/GenBank/DDBJ whole genome shotgun (WGS) entry which is preliminary data.</text>
</comment>
<dbReference type="OrthoDB" id="3014238at2759"/>
<sequence>MTTEKKTVLITGCSTGSIGDGLAREFKSRGFRVFAASRNLDSMESLAKDGIETVVLDITSDTSIAEVRDEISKRTGGSLDVLVNNALEGAGSGLRC</sequence>
<dbReference type="EMBL" id="VDMD01000001">
    <property type="protein sequence ID" value="TRM70479.1"/>
    <property type="molecule type" value="Genomic_DNA"/>
</dbReference>
<evidence type="ECO:0000313" key="4">
    <source>
        <dbReference type="Proteomes" id="UP000320762"/>
    </source>
</evidence>
<dbReference type="GO" id="GO:0005783">
    <property type="term" value="C:endoplasmic reticulum"/>
    <property type="evidence" value="ECO:0007669"/>
    <property type="project" value="TreeGrafter"/>
</dbReference>
<dbReference type="GO" id="GO:0000140">
    <property type="term" value="F:acylglycerone-phosphate reductase (NADP+) activity"/>
    <property type="evidence" value="ECO:0007669"/>
    <property type="project" value="TreeGrafter"/>
</dbReference>
<evidence type="ECO:0000256" key="1">
    <source>
        <dbReference type="ARBA" id="ARBA00006484"/>
    </source>
</evidence>
<protein>
    <submittedName>
        <fullName evidence="3">Uncharacterized protein</fullName>
    </submittedName>
</protein>
<name>A0A550D0B9_9AGAR</name>
<dbReference type="Pfam" id="PF00106">
    <property type="entry name" value="adh_short"/>
    <property type="match status" value="1"/>
</dbReference>